<accession>A0A1B7L1X7</accession>
<dbReference type="Proteomes" id="UP000078225">
    <property type="component" value="Unassembled WGS sequence"/>
</dbReference>
<evidence type="ECO:0000313" key="2">
    <source>
        <dbReference type="Proteomes" id="UP000078225"/>
    </source>
</evidence>
<evidence type="ECO:0000313" key="1">
    <source>
        <dbReference type="EMBL" id="OAT76389.1"/>
    </source>
</evidence>
<dbReference type="STRING" id="1691903.A9B99_08715"/>
<dbReference type="AlphaFoldDB" id="A0A1B7L1X7"/>
<keyword evidence="2" id="KW-1185">Reference proteome</keyword>
<name>A0A1B7L1X7_9ENTR</name>
<protein>
    <submittedName>
        <fullName evidence="1">Uncharacterized protein</fullName>
    </submittedName>
</protein>
<comment type="caution">
    <text evidence="1">The sequence shown here is derived from an EMBL/GenBank/DDBJ whole genome shotgun (WGS) entry which is preliminary data.</text>
</comment>
<dbReference type="EMBL" id="LYRP01000022">
    <property type="protein sequence ID" value="OAT76389.1"/>
    <property type="molecule type" value="Genomic_DNA"/>
</dbReference>
<sequence length="62" mass="6872">MNIGSTRTECIILAMTDVAADMYILADHYPLLLTGNALLRIRLNNQKPWESPRPCGQGCLTP</sequence>
<reference evidence="2" key="1">
    <citation type="submission" date="2016-05" db="EMBL/GenBank/DDBJ databases">
        <authorList>
            <person name="Behera P."/>
            <person name="Vaishampayan P."/>
            <person name="Singh N."/>
            <person name="Raina V."/>
            <person name="Suar M."/>
            <person name="Pattnaik A."/>
            <person name="Rastogi G."/>
        </authorList>
    </citation>
    <scope>NUCLEOTIDE SEQUENCE [LARGE SCALE GENOMIC DNA]</scope>
    <source>
        <strain evidence="2">MP23</strain>
    </source>
</reference>
<proteinExistence type="predicted"/>
<organism evidence="1 2">
    <name type="scientific">Mangrovibacter phragmitis</name>
    <dbReference type="NCBI Taxonomy" id="1691903"/>
    <lineage>
        <taxon>Bacteria</taxon>
        <taxon>Pseudomonadati</taxon>
        <taxon>Pseudomonadota</taxon>
        <taxon>Gammaproteobacteria</taxon>
        <taxon>Enterobacterales</taxon>
        <taxon>Enterobacteriaceae</taxon>
        <taxon>Mangrovibacter</taxon>
    </lineage>
</organism>
<gene>
    <name evidence="1" type="ORF">A9B99_08715</name>
</gene>